<dbReference type="SUPFAM" id="SSF56436">
    <property type="entry name" value="C-type lectin-like"/>
    <property type="match status" value="1"/>
</dbReference>
<dbReference type="InterPro" id="IPR051128">
    <property type="entry name" value="EgtD_Methyltrsf_superfamily"/>
</dbReference>
<dbReference type="PANTHER" id="PTHR43397">
    <property type="entry name" value="ERGOTHIONEINE BIOSYNTHESIS PROTEIN 1"/>
    <property type="match status" value="1"/>
</dbReference>
<evidence type="ECO:0000313" key="6">
    <source>
        <dbReference type="Proteomes" id="UP000789396"/>
    </source>
</evidence>
<protein>
    <submittedName>
        <fullName evidence="5">12307_t:CDS:1</fullName>
    </submittedName>
</protein>
<evidence type="ECO:0000256" key="1">
    <source>
        <dbReference type="ARBA" id="ARBA00022603"/>
    </source>
</evidence>
<dbReference type="Pfam" id="PF03781">
    <property type="entry name" value="FGE-sulfatase"/>
    <property type="match status" value="1"/>
</dbReference>
<feature type="domain" description="Sulfatase-modifying factor enzyme-like" evidence="3">
    <location>
        <begin position="340"/>
        <end position="437"/>
    </location>
</feature>
<gene>
    <name evidence="5" type="ORF">RFULGI_LOCUS9354</name>
</gene>
<dbReference type="AlphaFoldDB" id="A0A9N9EGP2"/>
<reference evidence="5" key="1">
    <citation type="submission" date="2021-06" db="EMBL/GenBank/DDBJ databases">
        <authorList>
            <person name="Kallberg Y."/>
            <person name="Tangrot J."/>
            <person name="Rosling A."/>
        </authorList>
    </citation>
    <scope>NUCLEOTIDE SEQUENCE</scope>
    <source>
        <strain evidence="5">IN212</strain>
    </source>
</reference>
<comment type="caution">
    <text evidence="5">The sequence shown here is derived from an EMBL/GenBank/DDBJ whole genome shotgun (WGS) entry which is preliminary data.</text>
</comment>
<dbReference type="Pfam" id="PF10017">
    <property type="entry name" value="Methyltransf_33"/>
    <property type="match status" value="1"/>
</dbReference>
<dbReference type="Gene3D" id="3.40.50.150">
    <property type="entry name" value="Vaccinia Virus protein VP39"/>
    <property type="match status" value="1"/>
</dbReference>
<evidence type="ECO:0000313" key="5">
    <source>
        <dbReference type="EMBL" id="CAG8674231.1"/>
    </source>
</evidence>
<keyword evidence="6" id="KW-1185">Reference proteome</keyword>
<name>A0A9N9EGP2_9GLOM</name>
<keyword evidence="1" id="KW-0489">Methyltransferase</keyword>
<dbReference type="PANTHER" id="PTHR43397:SF1">
    <property type="entry name" value="ERGOTHIONEINE BIOSYNTHESIS PROTEIN 1"/>
    <property type="match status" value="1"/>
</dbReference>
<dbReference type="InterPro" id="IPR029063">
    <property type="entry name" value="SAM-dependent_MTases_sf"/>
</dbReference>
<feature type="domain" description="Histidine-specific methyltransferase SAM-dependent" evidence="4">
    <location>
        <begin position="3"/>
        <end position="221"/>
    </location>
</feature>
<dbReference type="InterPro" id="IPR042095">
    <property type="entry name" value="SUMF_sf"/>
</dbReference>
<dbReference type="InterPro" id="IPR019257">
    <property type="entry name" value="MeTrfase_dom"/>
</dbReference>
<dbReference type="InterPro" id="IPR016187">
    <property type="entry name" value="CTDL_fold"/>
</dbReference>
<keyword evidence="2" id="KW-0808">Transferase</keyword>
<organism evidence="5 6">
    <name type="scientific">Racocetra fulgida</name>
    <dbReference type="NCBI Taxonomy" id="60492"/>
    <lineage>
        <taxon>Eukaryota</taxon>
        <taxon>Fungi</taxon>
        <taxon>Fungi incertae sedis</taxon>
        <taxon>Mucoromycota</taxon>
        <taxon>Glomeromycotina</taxon>
        <taxon>Glomeromycetes</taxon>
        <taxon>Diversisporales</taxon>
        <taxon>Gigasporaceae</taxon>
        <taxon>Racocetra</taxon>
    </lineage>
</organism>
<accession>A0A9N9EGP2</accession>
<sequence length="510" mass="59720">MEKKKKNITFYALDLMENELNKSLSSLGTFSHVKLVGLCGTYEDGMDFIATLPDNKQKTFMWLGSSIGDLSRENGAKFIHLFQEKVMNPGDLFLIGIDRRNNREKIAAAYDDPQGINAEFAMNALDHLNVIFDQPFINRNNFDYFSTYNEDEGRREGYYRSKKDQIFEFIVSNDINKEKIKINVKVNELILIAYSYKYNKTETTKLFYDAHLAHVEKIWKSWDAISLSMIPLDKMYSKPIYLRHPLIFYLGHIPSFLDIKLATYSHEKFTETENFANIFEREINHDMDDLSKCNPHSAVPDQWPKLSLVLEYQDKVRQRLLRIYDAYKDKQIPRSLDLPFGWDNELPSRKITVESFKIQSRPITNNEYLEFMKVTVNQNYPLSWIPIDLSSFEYRVRTVFGPVDMTVAMNWHVLLSFEQASHYAEWAKMRLPTEGELRCFYDTYSRNLNLDSNFGFAYWHPTDVPLDNNSVHNIVVRGHGLLPNLRNTLGSLKVNYIPEILLISLMENIM</sequence>
<dbReference type="Gene3D" id="3.90.1580.10">
    <property type="entry name" value="paralog of FGE (formylglycine-generating enzyme)"/>
    <property type="match status" value="1"/>
</dbReference>
<evidence type="ECO:0000256" key="2">
    <source>
        <dbReference type="ARBA" id="ARBA00022679"/>
    </source>
</evidence>
<proteinExistence type="predicted"/>
<dbReference type="OrthoDB" id="659at2759"/>
<dbReference type="InterPro" id="IPR005532">
    <property type="entry name" value="SUMF_dom"/>
</dbReference>
<dbReference type="GO" id="GO:0032259">
    <property type="term" value="P:methylation"/>
    <property type="evidence" value="ECO:0007669"/>
    <property type="project" value="UniProtKB-KW"/>
</dbReference>
<evidence type="ECO:0000259" key="3">
    <source>
        <dbReference type="Pfam" id="PF03781"/>
    </source>
</evidence>
<dbReference type="EMBL" id="CAJVPZ010016542">
    <property type="protein sequence ID" value="CAG8674231.1"/>
    <property type="molecule type" value="Genomic_DNA"/>
</dbReference>
<dbReference type="Proteomes" id="UP000789396">
    <property type="component" value="Unassembled WGS sequence"/>
</dbReference>
<evidence type="ECO:0000259" key="4">
    <source>
        <dbReference type="Pfam" id="PF10017"/>
    </source>
</evidence>
<dbReference type="GO" id="GO:0008168">
    <property type="term" value="F:methyltransferase activity"/>
    <property type="evidence" value="ECO:0007669"/>
    <property type="project" value="UniProtKB-KW"/>
</dbReference>